<dbReference type="InterPro" id="IPR050161">
    <property type="entry name" value="Siro_Cobalamin_biosynth"/>
</dbReference>
<dbReference type="SUPFAM" id="SSF53790">
    <property type="entry name" value="Tetrapyrrole methylase"/>
    <property type="match status" value="1"/>
</dbReference>
<dbReference type="RefSeq" id="WP_262626563.1">
    <property type="nucleotide sequence ID" value="NZ_CP094809.1"/>
</dbReference>
<dbReference type="InterPro" id="IPR006366">
    <property type="entry name" value="CobA/CysG_C"/>
</dbReference>
<evidence type="ECO:0000256" key="9">
    <source>
        <dbReference type="RuleBase" id="RU003960"/>
    </source>
</evidence>
<dbReference type="PROSITE" id="PS00840">
    <property type="entry name" value="SUMT_2"/>
    <property type="match status" value="1"/>
</dbReference>
<dbReference type="GO" id="GO:0032259">
    <property type="term" value="P:methylation"/>
    <property type="evidence" value="ECO:0007669"/>
    <property type="project" value="UniProtKB-KW"/>
</dbReference>
<evidence type="ECO:0000256" key="3">
    <source>
        <dbReference type="ARBA" id="ARBA00018323"/>
    </source>
</evidence>
<dbReference type="Pfam" id="PF00590">
    <property type="entry name" value="TP_methylase"/>
    <property type="match status" value="1"/>
</dbReference>
<accession>A0ABD7TVN7</accession>
<keyword evidence="5 9" id="KW-0808">Transferase</keyword>
<organism evidence="11 12">
    <name type="scientific">Staphylococcus agnetis</name>
    <dbReference type="NCBI Taxonomy" id="985762"/>
    <lineage>
        <taxon>Bacteria</taxon>
        <taxon>Bacillati</taxon>
        <taxon>Bacillota</taxon>
        <taxon>Bacilli</taxon>
        <taxon>Bacillales</taxon>
        <taxon>Staphylococcaceae</taxon>
        <taxon>Staphylococcus</taxon>
    </lineage>
</organism>
<dbReference type="NCBIfam" id="NF004790">
    <property type="entry name" value="PRK06136.1"/>
    <property type="match status" value="1"/>
</dbReference>
<evidence type="ECO:0000313" key="11">
    <source>
        <dbReference type="EMBL" id="UXU57540.1"/>
    </source>
</evidence>
<dbReference type="InterPro" id="IPR003043">
    <property type="entry name" value="Uropor_MeTrfase_CS"/>
</dbReference>
<name>A0ABD7TVN7_9STAP</name>
<dbReference type="EC" id="2.1.1.107" evidence="2"/>
<dbReference type="InterPro" id="IPR014776">
    <property type="entry name" value="4pyrrole_Mease_sub2"/>
</dbReference>
<evidence type="ECO:0000256" key="2">
    <source>
        <dbReference type="ARBA" id="ARBA00012162"/>
    </source>
</evidence>
<dbReference type="Gene3D" id="3.40.1010.10">
    <property type="entry name" value="Cobalt-precorrin-4 Transmethylase, Domain 1"/>
    <property type="match status" value="1"/>
</dbReference>
<dbReference type="CDD" id="cd11642">
    <property type="entry name" value="SUMT"/>
    <property type="match status" value="1"/>
</dbReference>
<evidence type="ECO:0000256" key="6">
    <source>
        <dbReference type="ARBA" id="ARBA00022691"/>
    </source>
</evidence>
<dbReference type="Proteomes" id="UP001065705">
    <property type="component" value="Chromosome"/>
</dbReference>
<dbReference type="AlphaFoldDB" id="A0ABD7TVN7"/>
<evidence type="ECO:0000313" key="12">
    <source>
        <dbReference type="Proteomes" id="UP001065705"/>
    </source>
</evidence>
<keyword evidence="7" id="KW-0627">Porphyrin biosynthesis</keyword>
<comment type="similarity">
    <text evidence="1 9">Belongs to the precorrin methyltransferase family.</text>
</comment>
<reference evidence="11" key="1">
    <citation type="submission" date="2022-03" db="EMBL/GenBank/DDBJ databases">
        <title>Comparative Genomics of East African Camel-Associated Staphylococcaceae spp.: Diversity and Inheritance of Traits Involved in Host-Pathogen Interactions.</title>
        <authorList>
            <person name="Akarsu H."/>
            <person name="Liljander A."/>
            <person name="Younan M."/>
            <person name="Brodard I."/>
            <person name="Glucks I."/>
            <person name="Labroussaa F."/>
            <person name="Overesch G."/>
            <person name="Kuhnert P."/>
            <person name="Perreten V."/>
            <person name="Drexler J.F."/>
            <person name="Corman V.M."/>
            <person name="Falquet L."/>
            <person name="Jores J."/>
        </authorList>
    </citation>
    <scope>NUCLEOTIDE SEQUENCE</scope>
    <source>
        <strain evidence="11">IVB6197</strain>
    </source>
</reference>
<sequence>MTGKVYIVGAGPGDPDLITIKGLKAIESADVILYDRLINEQLLTYAPTHAKHLYCGKAPSHHVMPQEEINHLLVTLAQKGYTVTRLKGGDPLVFGRGGEEAQVLNDHHIPFEIVPGITSGIAAPAYAGIPVTHRDYSSSVTFVTAVTQKGVNTADYWQHLAQGSDTLCIYMGVKKLPDICALLLRHGKSADTPVALVHLGTTEQQLTEVGTLSTIVERAAHVKNPAMIIVGEVVRLREELSWFKEVSAPTSANHSKTSIHFI</sequence>
<dbReference type="GO" id="GO:0004851">
    <property type="term" value="F:uroporphyrin-III C-methyltransferase activity"/>
    <property type="evidence" value="ECO:0007669"/>
    <property type="project" value="UniProtKB-EC"/>
</dbReference>
<proteinExistence type="inferred from homology"/>
<evidence type="ECO:0000256" key="1">
    <source>
        <dbReference type="ARBA" id="ARBA00005879"/>
    </source>
</evidence>
<evidence type="ECO:0000256" key="7">
    <source>
        <dbReference type="ARBA" id="ARBA00023244"/>
    </source>
</evidence>
<dbReference type="InterPro" id="IPR014777">
    <property type="entry name" value="4pyrrole_Mease_sub1"/>
</dbReference>
<dbReference type="Gene3D" id="3.30.950.10">
    <property type="entry name" value="Methyltransferase, Cobalt-precorrin-4 Transmethylase, Domain 2"/>
    <property type="match status" value="1"/>
</dbReference>
<dbReference type="NCBIfam" id="TIGR01469">
    <property type="entry name" value="cobA_cysG_Cterm"/>
    <property type="match status" value="1"/>
</dbReference>
<evidence type="ECO:0000259" key="10">
    <source>
        <dbReference type="Pfam" id="PF00590"/>
    </source>
</evidence>
<dbReference type="InterPro" id="IPR035996">
    <property type="entry name" value="4pyrrol_Methylase_sf"/>
</dbReference>
<dbReference type="FunFam" id="3.30.950.10:FF:000001">
    <property type="entry name" value="Siroheme synthase"/>
    <property type="match status" value="1"/>
</dbReference>
<dbReference type="GO" id="GO:0019354">
    <property type="term" value="P:siroheme biosynthetic process"/>
    <property type="evidence" value="ECO:0007669"/>
    <property type="project" value="UniProtKB-ARBA"/>
</dbReference>
<dbReference type="PROSITE" id="PS00839">
    <property type="entry name" value="SUMT_1"/>
    <property type="match status" value="1"/>
</dbReference>
<feature type="domain" description="Tetrapyrrole methylase" evidence="10">
    <location>
        <begin position="4"/>
        <end position="215"/>
    </location>
</feature>
<dbReference type="FunFam" id="3.40.1010.10:FF:000001">
    <property type="entry name" value="Siroheme synthase"/>
    <property type="match status" value="1"/>
</dbReference>
<evidence type="ECO:0000256" key="8">
    <source>
        <dbReference type="ARBA" id="ARBA00079776"/>
    </source>
</evidence>
<keyword evidence="4 9" id="KW-0489">Methyltransferase</keyword>
<evidence type="ECO:0000256" key="4">
    <source>
        <dbReference type="ARBA" id="ARBA00022603"/>
    </source>
</evidence>
<protein>
    <recommendedName>
        <fullName evidence="3">Uroporphyrinogen-III C-methyltransferase</fullName>
        <ecNumber evidence="2">2.1.1.107</ecNumber>
    </recommendedName>
    <alternativeName>
        <fullName evidence="8">Uroporphyrinogen III methylase</fullName>
    </alternativeName>
</protein>
<dbReference type="EMBL" id="CP094809">
    <property type="protein sequence ID" value="UXU57540.1"/>
    <property type="molecule type" value="Genomic_DNA"/>
</dbReference>
<dbReference type="InterPro" id="IPR000878">
    <property type="entry name" value="4pyrrol_Mease"/>
</dbReference>
<keyword evidence="6" id="KW-0949">S-adenosyl-L-methionine</keyword>
<gene>
    <name evidence="11" type="primary">cobA</name>
    <name evidence="11" type="ORF">MUA95_01655</name>
</gene>
<evidence type="ECO:0000256" key="5">
    <source>
        <dbReference type="ARBA" id="ARBA00022679"/>
    </source>
</evidence>
<dbReference type="PANTHER" id="PTHR45790">
    <property type="entry name" value="SIROHEME SYNTHASE-RELATED"/>
    <property type="match status" value="1"/>
</dbReference>
<dbReference type="PANTHER" id="PTHR45790:SF3">
    <property type="entry name" value="S-ADENOSYL-L-METHIONINE-DEPENDENT UROPORPHYRINOGEN III METHYLTRANSFERASE, CHLOROPLASTIC"/>
    <property type="match status" value="1"/>
</dbReference>